<comment type="catalytic activity">
    <reaction evidence="1">
        <text>an N-(acyl)-sphingosylphosphoethanolamine = an N-(acyl)-sphingosyl-1,3-cyclic phosphate + ethanolamine</text>
        <dbReference type="Rhea" id="RHEA:60648"/>
        <dbReference type="ChEBI" id="CHEBI:57603"/>
        <dbReference type="ChEBI" id="CHEBI:143891"/>
        <dbReference type="ChEBI" id="CHEBI:143892"/>
    </reaction>
</comment>
<comment type="similarity">
    <text evidence="2">Belongs to the glycerophosphoryl diester phosphodiesterase family.</text>
</comment>
<dbReference type="RefSeq" id="XP_027198184.1">
    <property type="nucleotide sequence ID" value="XM_027342383.1"/>
</dbReference>
<evidence type="ECO:0000256" key="3">
    <source>
        <dbReference type="ARBA" id="ARBA00022723"/>
    </source>
</evidence>
<keyword evidence="3" id="KW-0479">Metal-binding</keyword>
<dbReference type="GO" id="GO:0016829">
    <property type="term" value="F:lyase activity"/>
    <property type="evidence" value="ECO:0007669"/>
    <property type="project" value="UniProtKB-KW"/>
</dbReference>
<protein>
    <submittedName>
        <fullName evidence="10">Glycerophosphocholine phosphodiesterase GPCPD1-like</fullName>
    </submittedName>
</protein>
<evidence type="ECO:0000256" key="6">
    <source>
        <dbReference type="ARBA" id="ARBA00023157"/>
    </source>
</evidence>
<dbReference type="PANTHER" id="PTHR22958">
    <property type="entry name" value="GLYCEROPHOSPHORYL DIESTER PHOSPHODIESTERASE"/>
    <property type="match status" value="1"/>
</dbReference>
<keyword evidence="5" id="KW-0460">Magnesium</keyword>
<name>A0A6P6Y1J2_DERPT</name>
<organism evidence="9 10">
    <name type="scientific">Dermatophagoides pteronyssinus</name>
    <name type="common">European house dust mite</name>
    <dbReference type="NCBI Taxonomy" id="6956"/>
    <lineage>
        <taxon>Eukaryota</taxon>
        <taxon>Metazoa</taxon>
        <taxon>Ecdysozoa</taxon>
        <taxon>Arthropoda</taxon>
        <taxon>Chelicerata</taxon>
        <taxon>Arachnida</taxon>
        <taxon>Acari</taxon>
        <taxon>Acariformes</taxon>
        <taxon>Sarcoptiformes</taxon>
        <taxon>Astigmata</taxon>
        <taxon>Psoroptidia</taxon>
        <taxon>Analgoidea</taxon>
        <taxon>Pyroglyphidae</taxon>
        <taxon>Dermatophagoidinae</taxon>
        <taxon>Dermatophagoides</taxon>
    </lineage>
</organism>
<dbReference type="FunFam" id="3.20.20.190:FF:000032">
    <property type="entry name" value="Glycerophosphoryl diester phosphodiesterase, putative"/>
    <property type="match status" value="1"/>
</dbReference>
<dbReference type="GO" id="GO:0046475">
    <property type="term" value="P:glycerophospholipid catabolic process"/>
    <property type="evidence" value="ECO:0007669"/>
    <property type="project" value="TreeGrafter"/>
</dbReference>
<evidence type="ECO:0000313" key="9">
    <source>
        <dbReference type="Proteomes" id="UP000515146"/>
    </source>
</evidence>
<dbReference type="GO" id="GO:0047389">
    <property type="term" value="F:glycerophosphocholine phosphodiesterase activity"/>
    <property type="evidence" value="ECO:0007669"/>
    <property type="project" value="TreeGrafter"/>
</dbReference>
<dbReference type="Gene3D" id="3.20.20.190">
    <property type="entry name" value="Phosphatidylinositol (PI) phosphodiesterase"/>
    <property type="match status" value="1"/>
</dbReference>
<dbReference type="FunCoup" id="A0A6P6Y1J2">
    <property type="interactions" value="545"/>
</dbReference>
<feature type="domain" description="GP-PDE" evidence="8">
    <location>
        <begin position="283"/>
        <end position="576"/>
    </location>
</feature>
<dbReference type="InterPro" id="IPR051578">
    <property type="entry name" value="GDPD"/>
</dbReference>
<dbReference type="GO" id="GO:0046872">
    <property type="term" value="F:metal ion binding"/>
    <property type="evidence" value="ECO:0007669"/>
    <property type="project" value="UniProtKB-KW"/>
</dbReference>
<dbReference type="OMA" id="DICTMIT"/>
<evidence type="ECO:0000256" key="7">
    <source>
        <dbReference type="ARBA" id="ARBA00023239"/>
    </source>
</evidence>
<evidence type="ECO:0000313" key="10">
    <source>
        <dbReference type="RefSeq" id="XP_027198184.1"/>
    </source>
</evidence>
<keyword evidence="4" id="KW-0378">Hydrolase</keyword>
<dbReference type="InterPro" id="IPR017946">
    <property type="entry name" value="PLC-like_Pdiesterase_TIM-brl"/>
</dbReference>
<accession>A0A6P6Y1J2</accession>
<evidence type="ECO:0000256" key="2">
    <source>
        <dbReference type="ARBA" id="ARBA00007277"/>
    </source>
</evidence>
<dbReference type="InParanoid" id="A0A6P6Y1J2"/>
<dbReference type="PROSITE" id="PS51704">
    <property type="entry name" value="GP_PDE"/>
    <property type="match status" value="1"/>
</dbReference>
<dbReference type="SUPFAM" id="SSF51695">
    <property type="entry name" value="PLC-like phosphodiesterases"/>
    <property type="match status" value="1"/>
</dbReference>
<keyword evidence="7" id="KW-0456">Lyase</keyword>
<evidence type="ECO:0000259" key="8">
    <source>
        <dbReference type="PROSITE" id="PS51704"/>
    </source>
</evidence>
<dbReference type="InterPro" id="IPR030395">
    <property type="entry name" value="GP_PDE_dom"/>
</dbReference>
<evidence type="ECO:0000256" key="4">
    <source>
        <dbReference type="ARBA" id="ARBA00022801"/>
    </source>
</evidence>
<dbReference type="PANTHER" id="PTHR22958:SF1">
    <property type="entry name" value="GLYCEROPHOSPHOCHOLINE PHOSPHODIESTERASE GPCPD1"/>
    <property type="match status" value="1"/>
</dbReference>
<sequence length="595" mass="67993">MSVYIIHFTHFKLHKFLFRSINSNCSYLFRKKMSSTMNSSSSSSKSPIPFQTSPDDSFASINNALSSSCSSISSNTSTISNDSCYTSLSEGQMALHIMLYNSINIISKRFSQTKIYCKFNSFEMDSIDETLDTAHDDDLDHCMDQYPFDVAAMNDSEYKFKNQNLFGRLIQTNEFVIVRCKIPLTGNIGIRVDLFQKIEMNDNSNGDGHDDYNKIAFGYIYPVNASESSGMFTVPITSKMGKIIAHFKAEYFITKPYNGMAIEPIKWKSKIRNIKSWQLKKTGFDIGHRGAGCARRIDSCEKVLENTIDSFNYAFKKGADMVELDVQLSKDKIPIIYHDFNVNIVIQQKDQMAENFQMNIKDLTYEQLQKLKLRPLQRHGKECYDFDGDINSPHGLPFASLQTVLKSVEANCGFNVEIKYPQKKINGDWEAEKSHDLNEYVDLILQDLFLYAEDRKIIISSFHPEICSMVKLKQDRYPILFLTQGLTTKWTKYHNPLNHSIEMAAYLALCMDLYGVAVHAEDIIKNSTLIRFVKSKSLVLFCWGDDLNDRELIKKLKKEGIDGAIYDKIDLLISKPESHENPSCTMSPPVSLNIN</sequence>
<dbReference type="OrthoDB" id="1058301at2759"/>
<keyword evidence="9" id="KW-1185">Reference proteome</keyword>
<dbReference type="Pfam" id="PF03009">
    <property type="entry name" value="GDPD"/>
    <property type="match status" value="1"/>
</dbReference>
<proteinExistence type="inferred from homology"/>
<evidence type="ECO:0000256" key="1">
    <source>
        <dbReference type="ARBA" id="ARBA00000110"/>
    </source>
</evidence>
<dbReference type="Proteomes" id="UP000515146">
    <property type="component" value="Unplaced"/>
</dbReference>
<dbReference type="AlphaFoldDB" id="A0A6P6Y1J2"/>
<evidence type="ECO:0000256" key="5">
    <source>
        <dbReference type="ARBA" id="ARBA00022842"/>
    </source>
</evidence>
<dbReference type="PROSITE" id="PS50007">
    <property type="entry name" value="PIPLC_X_DOMAIN"/>
    <property type="match status" value="1"/>
</dbReference>
<reference evidence="10" key="1">
    <citation type="submission" date="2025-08" db="UniProtKB">
        <authorList>
            <consortium name="RefSeq"/>
        </authorList>
    </citation>
    <scope>IDENTIFICATION</scope>
    <source>
        <strain evidence="10">Airmid</strain>
    </source>
</reference>
<keyword evidence="6" id="KW-1015">Disulfide bond</keyword>
<gene>
    <name evidence="10" type="primary">LOC113792484</name>
</gene>
<dbReference type="KEGG" id="dpte:113792484"/>